<dbReference type="Proteomes" id="UP000441354">
    <property type="component" value="Unassembled WGS sequence"/>
</dbReference>
<gene>
    <name evidence="1" type="ORF">F7732_15635</name>
</gene>
<comment type="caution">
    <text evidence="1">The sequence shown here is derived from an EMBL/GenBank/DDBJ whole genome shotgun (WGS) entry which is preliminary data.</text>
</comment>
<evidence type="ECO:0000313" key="2">
    <source>
        <dbReference type="Proteomes" id="UP000441354"/>
    </source>
</evidence>
<dbReference type="InterPro" id="IPR029470">
    <property type="entry name" value="PDDEXK_4"/>
</dbReference>
<protein>
    <submittedName>
        <fullName evidence="1">PD-(D/E)XK nuclease family protein</fullName>
    </submittedName>
</protein>
<organism evidence="1 2">
    <name type="scientific">Bacillus mesophilum</name>
    <dbReference type="NCBI Taxonomy" id="1071718"/>
    <lineage>
        <taxon>Bacteria</taxon>
        <taxon>Bacillati</taxon>
        <taxon>Bacillota</taxon>
        <taxon>Bacilli</taxon>
        <taxon>Bacillales</taxon>
        <taxon>Bacillaceae</taxon>
        <taxon>Bacillus</taxon>
    </lineage>
</organism>
<proteinExistence type="predicted"/>
<dbReference type="EMBL" id="WBOT01000005">
    <property type="protein sequence ID" value="KAB2331285.1"/>
    <property type="molecule type" value="Genomic_DNA"/>
</dbReference>
<sequence length="616" mass="72463">MSYSFDLIAQLDHSKEFAHLHKKFHQFNPLKVLRVNHYEIRHSNVLAWLLDPEENHQFGSFFIKKVFSRLLIKNENEEKLVNIDFLQILSSSLTDTLVSREVKTSNGRYIDLLLEVPSLKVLLVIENKFHASESENQLIDYLKYVSEQYKGYTIIPVYLTLTSDIPSHPEYWSLDYHDILDIISQHLELNQEVIADNIHDFLTYYIAILQEELVEDNQAIQMALEVYQKNKVAIDILYISQHPECRKLPRFKDIYTQIDKLSLGQQLALKRLYDKKKKTIDYVFTNGSNVLRQAFISFLEREEIPEEFYSAHVRVPNFILPEWADFEDILGKPELGYWLGHGLIIWFERTWDDFLKVNVEVGPVPYENRLNLLNALETLGVSFRTSAKLEGKKYTKIYTETSIISDWANKESIAEGMIRLFNDDKFNNLLRCIAIAIERLTKLDDQQGEDELNEVITLDINSTKSRIISKSAFIKFAKNHGITSDLYKIKNHDASFIIPIFRALENKYGVSRIKWWWHDSTFTFWYERLKDDRLKLTLELGPLNPEKRLLIIEQLEEMGVVFSVKSKLPSASYTRIFSKSVVIQNWEDDEEVYHTMEILYNDSKNQRLIELIYSLE</sequence>
<name>A0A7V7UWL3_9BACI</name>
<reference evidence="1 2" key="1">
    <citation type="journal article" date="2014" name="Arch. Microbiol.">
        <title>Bacillus mesophilum sp. nov., strain IITR-54T, a novel 4-chlorobiphenyl dechlorinating bacterium.</title>
        <authorList>
            <person name="Manickam N."/>
            <person name="Singh N.K."/>
            <person name="Bajaj A."/>
            <person name="Kumar R.M."/>
            <person name="Kaur G."/>
            <person name="Kaur N."/>
            <person name="Bala M."/>
            <person name="Kumar A."/>
            <person name="Mayilraj S."/>
        </authorList>
    </citation>
    <scope>NUCLEOTIDE SEQUENCE [LARGE SCALE GENOMIC DNA]</scope>
    <source>
        <strain evidence="1 2">IITR-54</strain>
    </source>
</reference>
<accession>A0A7V7UWL3</accession>
<evidence type="ECO:0000313" key="1">
    <source>
        <dbReference type="EMBL" id="KAB2331285.1"/>
    </source>
</evidence>
<dbReference type="Pfam" id="PF14281">
    <property type="entry name" value="PDDEXK_4"/>
    <property type="match status" value="1"/>
</dbReference>
<keyword evidence="2" id="KW-1185">Reference proteome</keyword>
<dbReference type="AlphaFoldDB" id="A0A7V7UWL3"/>
<dbReference type="OrthoDB" id="1453311at2"/>
<dbReference type="RefSeq" id="WP_151574948.1">
    <property type="nucleotide sequence ID" value="NZ_WBOT01000005.1"/>
</dbReference>